<dbReference type="InterPro" id="IPR016197">
    <property type="entry name" value="Chromo-like_dom_sf"/>
</dbReference>
<keyword evidence="2" id="KW-1185">Reference proteome</keyword>
<name>A0ABQ4XTC9_9ASTR</name>
<organism evidence="1 2">
    <name type="scientific">Tanacetum coccineum</name>
    <dbReference type="NCBI Taxonomy" id="301880"/>
    <lineage>
        <taxon>Eukaryota</taxon>
        <taxon>Viridiplantae</taxon>
        <taxon>Streptophyta</taxon>
        <taxon>Embryophyta</taxon>
        <taxon>Tracheophyta</taxon>
        <taxon>Spermatophyta</taxon>
        <taxon>Magnoliopsida</taxon>
        <taxon>eudicotyledons</taxon>
        <taxon>Gunneridae</taxon>
        <taxon>Pentapetalae</taxon>
        <taxon>asterids</taxon>
        <taxon>campanulids</taxon>
        <taxon>Asterales</taxon>
        <taxon>Asteraceae</taxon>
        <taxon>Asteroideae</taxon>
        <taxon>Anthemideae</taxon>
        <taxon>Anthemidinae</taxon>
        <taxon>Tanacetum</taxon>
    </lineage>
</organism>
<dbReference type="EMBL" id="BQNB010009778">
    <property type="protein sequence ID" value="GJS68270.1"/>
    <property type="molecule type" value="Genomic_DNA"/>
</dbReference>
<dbReference type="SUPFAM" id="SSF54160">
    <property type="entry name" value="Chromo domain-like"/>
    <property type="match status" value="1"/>
</dbReference>
<keyword evidence="1" id="KW-0548">Nucleotidyltransferase</keyword>
<comment type="caution">
    <text evidence="1">The sequence shown here is derived from an EMBL/GenBank/DDBJ whole genome shotgun (WGS) entry which is preliminary data.</text>
</comment>
<reference evidence="1" key="2">
    <citation type="submission" date="2022-01" db="EMBL/GenBank/DDBJ databases">
        <authorList>
            <person name="Yamashiro T."/>
            <person name="Shiraishi A."/>
            <person name="Satake H."/>
            <person name="Nakayama K."/>
        </authorList>
    </citation>
    <scope>NUCLEOTIDE SEQUENCE</scope>
</reference>
<dbReference type="Proteomes" id="UP001151760">
    <property type="component" value="Unassembled WGS sequence"/>
</dbReference>
<keyword evidence="1" id="KW-0695">RNA-directed DNA polymerase</keyword>
<evidence type="ECO:0000313" key="2">
    <source>
        <dbReference type="Proteomes" id="UP001151760"/>
    </source>
</evidence>
<reference evidence="1" key="1">
    <citation type="journal article" date="2022" name="Int. J. Mol. Sci.">
        <title>Draft Genome of Tanacetum Coccineum: Genomic Comparison of Closely Related Tanacetum-Family Plants.</title>
        <authorList>
            <person name="Yamashiro T."/>
            <person name="Shiraishi A."/>
            <person name="Nakayama K."/>
            <person name="Satake H."/>
        </authorList>
    </citation>
    <scope>NUCLEOTIDE SEQUENCE</scope>
</reference>
<keyword evidence="1" id="KW-0808">Transferase</keyword>
<gene>
    <name evidence="1" type="ORF">Tco_0682835</name>
</gene>
<evidence type="ECO:0000313" key="1">
    <source>
        <dbReference type="EMBL" id="GJS68270.1"/>
    </source>
</evidence>
<protein>
    <submittedName>
        <fullName evidence="1">Reverse transcriptase</fullName>
    </submittedName>
</protein>
<accession>A0ABQ4XTC9</accession>
<sequence length="66" mass="7620">MPLPKMDKEGLIEVQPMKLLDKKLVKKKNDVAVYGLIQWTNGDVQDATWELLEELCKRFPGFDLDS</sequence>
<proteinExistence type="predicted"/>
<dbReference type="GO" id="GO:0003964">
    <property type="term" value="F:RNA-directed DNA polymerase activity"/>
    <property type="evidence" value="ECO:0007669"/>
    <property type="project" value="UniProtKB-KW"/>
</dbReference>